<keyword evidence="3" id="KW-0328">Glycosyltransferase</keyword>
<comment type="similarity">
    <text evidence="2">Belongs to the BMT family.</text>
</comment>
<evidence type="ECO:0000313" key="11">
    <source>
        <dbReference type="EMBL" id="KAH3659801.1"/>
    </source>
</evidence>
<evidence type="ECO:0000256" key="10">
    <source>
        <dbReference type="ARBA" id="ARBA00023316"/>
    </source>
</evidence>
<evidence type="ECO:0000256" key="7">
    <source>
        <dbReference type="ARBA" id="ARBA00022989"/>
    </source>
</evidence>
<keyword evidence="5" id="KW-0812">Transmembrane</keyword>
<accession>A0A1B7SAU7</accession>
<dbReference type="InterPro" id="IPR021988">
    <property type="entry name" value="BMT1"/>
</dbReference>
<proteinExistence type="inferred from homology"/>
<evidence type="ECO:0000256" key="6">
    <source>
        <dbReference type="ARBA" id="ARBA00022968"/>
    </source>
</evidence>
<evidence type="ECO:0000256" key="8">
    <source>
        <dbReference type="ARBA" id="ARBA00023136"/>
    </source>
</evidence>
<keyword evidence="4" id="KW-0808">Transferase</keyword>
<protein>
    <submittedName>
        <fullName evidence="11">Uncharacterized protein</fullName>
    </submittedName>
</protein>
<organism evidence="11 12">
    <name type="scientific">Ogataea polymorpha</name>
    <dbReference type="NCBI Taxonomy" id="460523"/>
    <lineage>
        <taxon>Eukaryota</taxon>
        <taxon>Fungi</taxon>
        <taxon>Dikarya</taxon>
        <taxon>Ascomycota</taxon>
        <taxon>Saccharomycotina</taxon>
        <taxon>Pichiomycetes</taxon>
        <taxon>Pichiales</taxon>
        <taxon>Pichiaceae</taxon>
        <taxon>Ogataea</taxon>
    </lineage>
</organism>
<evidence type="ECO:0000256" key="3">
    <source>
        <dbReference type="ARBA" id="ARBA00022676"/>
    </source>
</evidence>
<evidence type="ECO:0000256" key="2">
    <source>
        <dbReference type="ARBA" id="ARBA00009486"/>
    </source>
</evidence>
<reference evidence="11" key="1">
    <citation type="journal article" date="2021" name="Open Biol.">
        <title>Shared evolutionary footprints suggest mitochondrial oxidative damage underlies multiple complex I losses in fungi.</title>
        <authorList>
            <person name="Schikora-Tamarit M.A."/>
            <person name="Marcet-Houben M."/>
            <person name="Nosek J."/>
            <person name="Gabaldon T."/>
        </authorList>
    </citation>
    <scope>NUCLEOTIDE SEQUENCE</scope>
    <source>
        <strain evidence="11">NCAIM Y.01608</strain>
    </source>
</reference>
<comment type="caution">
    <text evidence="11">The sequence shown here is derived from an EMBL/GenBank/DDBJ whole genome shotgun (WGS) entry which is preliminary data.</text>
</comment>
<evidence type="ECO:0000256" key="4">
    <source>
        <dbReference type="ARBA" id="ARBA00022679"/>
    </source>
</evidence>
<evidence type="ECO:0000256" key="9">
    <source>
        <dbReference type="ARBA" id="ARBA00023180"/>
    </source>
</evidence>
<keyword evidence="7" id="KW-1133">Transmembrane helix</keyword>
<sequence>MAFPFLWSRSRYRLYILLAVFVFLTYYYWPVSQIEQLSDSVHRSTVQSSGGYSSNTLDQLEEEEDTRIYRISTEPLRVNFNPDTNELEVPKIIEIDSVNEALSSLNLKPLQENKDPQKPTQSLDKVNLLSEFIANKNYKPLQSVKGFIGNIDVPSTSNYYDLSCPDIIYRPKEKRNIEFSEPLLLKDDLASARESLLSTEYKNLITMGDKVGSRVVENWRQFSGASVWLPDEECHMMASRIIYAPNSKSNPVASFIRLQLFDANWKEITGRRIRYIDITKQEIDDVLREYNDAQDDSLLDKISIKFPTVLDIPFDPKVNTKELLGPEDPRILFKDGEYVQEPVIFFNMLDNGKRNMHAVFPLRKPNPKTQKRDLVNFRISGIAASRTLSTEKNWAPFFDSIRIGDSSKTKGYVQFLYTVDPLVVFRCSLDNGKCEKLQDNIYYSSFAENALGFIRGGTELIPVPRQILQKHGTGNAESRLQMWVGFVKTHINNCGCGDTTYRPSLIVLTKEDGVFRVDLMTDSIDFDIDVLAWDEKDTRCGGGPNVLTPNGISFWNIKHPEDSSGKSDDVPEGLYKDYMGLTVSESDANIKIVFLRNVLNYILGIQGIGKHNLGEYELNEGVSERTRKVSDCMLEASYSYCKAYARKKSAVKDMGNNI</sequence>
<dbReference type="GO" id="GO:0000030">
    <property type="term" value="F:mannosyltransferase activity"/>
    <property type="evidence" value="ECO:0007669"/>
    <property type="project" value="InterPro"/>
</dbReference>
<evidence type="ECO:0000313" key="12">
    <source>
        <dbReference type="Proteomes" id="UP000788993"/>
    </source>
</evidence>
<dbReference type="Proteomes" id="UP000788993">
    <property type="component" value="Unassembled WGS sequence"/>
</dbReference>
<dbReference type="Pfam" id="PF12141">
    <property type="entry name" value="BMT"/>
    <property type="match status" value="1"/>
</dbReference>
<dbReference type="RefSeq" id="XP_018208570.1">
    <property type="nucleotide sequence ID" value="XM_018355069.1"/>
</dbReference>
<name>A0A1B7SAU7_9ASCO</name>
<keyword evidence="10" id="KW-0961">Cell wall biogenesis/degradation</keyword>
<evidence type="ECO:0000256" key="5">
    <source>
        <dbReference type="ARBA" id="ARBA00022692"/>
    </source>
</evidence>
<dbReference type="EMBL" id="JAEUBD010001504">
    <property type="protein sequence ID" value="KAH3659801.1"/>
    <property type="molecule type" value="Genomic_DNA"/>
</dbReference>
<keyword evidence="6" id="KW-0735">Signal-anchor</keyword>
<dbReference type="AlphaFoldDB" id="A0A1B7SAU7"/>
<reference evidence="11" key="2">
    <citation type="submission" date="2021-01" db="EMBL/GenBank/DDBJ databases">
        <authorList>
            <person name="Schikora-Tamarit M.A."/>
        </authorList>
    </citation>
    <scope>NUCLEOTIDE SEQUENCE</scope>
    <source>
        <strain evidence="11">NCAIM Y.01608</strain>
    </source>
</reference>
<dbReference type="GO" id="GO:0016020">
    <property type="term" value="C:membrane"/>
    <property type="evidence" value="ECO:0007669"/>
    <property type="project" value="UniProtKB-SubCell"/>
</dbReference>
<keyword evidence="12" id="KW-1185">Reference proteome</keyword>
<keyword evidence="9" id="KW-0325">Glycoprotein</keyword>
<gene>
    <name evidence="11" type="ORF">OGATHE_005846</name>
</gene>
<dbReference type="GO" id="GO:0071555">
    <property type="term" value="P:cell wall organization"/>
    <property type="evidence" value="ECO:0007669"/>
    <property type="project" value="UniProtKB-KW"/>
</dbReference>
<keyword evidence="8" id="KW-0472">Membrane</keyword>
<evidence type="ECO:0000256" key="1">
    <source>
        <dbReference type="ARBA" id="ARBA00004606"/>
    </source>
</evidence>
<comment type="subcellular location">
    <subcellularLocation>
        <location evidence="1">Membrane</location>
        <topology evidence="1">Single-pass type II membrane protein</topology>
    </subcellularLocation>
</comment>